<evidence type="ECO:0000313" key="5">
    <source>
        <dbReference type="Proteomes" id="UP000054538"/>
    </source>
</evidence>
<dbReference type="GO" id="GO:0046872">
    <property type="term" value="F:metal ion binding"/>
    <property type="evidence" value="ECO:0007669"/>
    <property type="project" value="UniProtKB-KW"/>
</dbReference>
<proteinExistence type="predicted"/>
<keyword evidence="2" id="KW-0479">Metal-binding</keyword>
<dbReference type="OrthoDB" id="2649667at2759"/>
<evidence type="ECO:0000256" key="2">
    <source>
        <dbReference type="ARBA" id="ARBA00022723"/>
    </source>
</evidence>
<dbReference type="Proteomes" id="UP000054538">
    <property type="component" value="Unassembled WGS sequence"/>
</dbReference>
<dbReference type="InterPro" id="IPR027806">
    <property type="entry name" value="HARBI1_dom"/>
</dbReference>
<gene>
    <name evidence="4" type="ORF">PAXRUDRAFT_163710</name>
</gene>
<dbReference type="Pfam" id="PF13359">
    <property type="entry name" value="DDE_Tnp_4"/>
    <property type="match status" value="1"/>
</dbReference>
<dbReference type="AlphaFoldDB" id="A0A0D0DD08"/>
<keyword evidence="5" id="KW-1185">Reference proteome</keyword>
<sequence>MLPHHRPEKDLEENTTYNYHVSKICICSEHTIGYLKGTWQSLRGLCVRLDKDDHIQYACLWIITCIHLHSFVLGHHKGINISRDTFFRKGLEIMEEERVWIVELQEIREQLA</sequence>
<accession>A0A0D0DD08</accession>
<dbReference type="InParanoid" id="A0A0D0DD08"/>
<protein>
    <recommendedName>
        <fullName evidence="3">DDE Tnp4 domain-containing protein</fullName>
    </recommendedName>
</protein>
<evidence type="ECO:0000313" key="4">
    <source>
        <dbReference type="EMBL" id="KIK78549.1"/>
    </source>
</evidence>
<name>A0A0D0DD08_9AGAM</name>
<dbReference type="HOGENOM" id="CLU_133946_0_0_1"/>
<evidence type="ECO:0000259" key="3">
    <source>
        <dbReference type="Pfam" id="PF13359"/>
    </source>
</evidence>
<evidence type="ECO:0000256" key="1">
    <source>
        <dbReference type="ARBA" id="ARBA00001968"/>
    </source>
</evidence>
<comment type="cofactor">
    <cofactor evidence="1">
        <name>a divalent metal cation</name>
        <dbReference type="ChEBI" id="CHEBI:60240"/>
    </cofactor>
</comment>
<feature type="domain" description="DDE Tnp4" evidence="3">
    <location>
        <begin position="3"/>
        <end position="69"/>
    </location>
</feature>
<dbReference type="EMBL" id="KN826555">
    <property type="protein sequence ID" value="KIK78549.1"/>
    <property type="molecule type" value="Genomic_DNA"/>
</dbReference>
<reference evidence="4 5" key="1">
    <citation type="submission" date="2014-04" db="EMBL/GenBank/DDBJ databases">
        <authorList>
            <consortium name="DOE Joint Genome Institute"/>
            <person name="Kuo A."/>
            <person name="Kohler A."/>
            <person name="Jargeat P."/>
            <person name="Nagy L.G."/>
            <person name="Floudas D."/>
            <person name="Copeland A."/>
            <person name="Barry K.W."/>
            <person name="Cichocki N."/>
            <person name="Veneault-Fourrey C."/>
            <person name="LaButti K."/>
            <person name="Lindquist E.A."/>
            <person name="Lipzen A."/>
            <person name="Lundell T."/>
            <person name="Morin E."/>
            <person name="Murat C."/>
            <person name="Sun H."/>
            <person name="Tunlid A."/>
            <person name="Henrissat B."/>
            <person name="Grigoriev I.V."/>
            <person name="Hibbett D.S."/>
            <person name="Martin F."/>
            <person name="Nordberg H.P."/>
            <person name="Cantor M.N."/>
            <person name="Hua S.X."/>
        </authorList>
    </citation>
    <scope>NUCLEOTIDE SEQUENCE [LARGE SCALE GENOMIC DNA]</scope>
    <source>
        <strain evidence="4 5">Ve08.2h10</strain>
    </source>
</reference>
<reference evidence="5" key="2">
    <citation type="submission" date="2015-01" db="EMBL/GenBank/DDBJ databases">
        <title>Evolutionary Origins and Diversification of the Mycorrhizal Mutualists.</title>
        <authorList>
            <consortium name="DOE Joint Genome Institute"/>
            <consortium name="Mycorrhizal Genomics Consortium"/>
            <person name="Kohler A."/>
            <person name="Kuo A."/>
            <person name="Nagy L.G."/>
            <person name="Floudas D."/>
            <person name="Copeland A."/>
            <person name="Barry K.W."/>
            <person name="Cichocki N."/>
            <person name="Veneault-Fourrey C."/>
            <person name="LaButti K."/>
            <person name="Lindquist E.A."/>
            <person name="Lipzen A."/>
            <person name="Lundell T."/>
            <person name="Morin E."/>
            <person name="Murat C."/>
            <person name="Riley R."/>
            <person name="Ohm R."/>
            <person name="Sun H."/>
            <person name="Tunlid A."/>
            <person name="Henrissat B."/>
            <person name="Grigoriev I.V."/>
            <person name="Hibbett D.S."/>
            <person name="Martin F."/>
        </authorList>
    </citation>
    <scope>NUCLEOTIDE SEQUENCE [LARGE SCALE GENOMIC DNA]</scope>
    <source>
        <strain evidence="5">Ve08.2h10</strain>
    </source>
</reference>
<organism evidence="4 5">
    <name type="scientific">Paxillus rubicundulus Ve08.2h10</name>
    <dbReference type="NCBI Taxonomy" id="930991"/>
    <lineage>
        <taxon>Eukaryota</taxon>
        <taxon>Fungi</taxon>
        <taxon>Dikarya</taxon>
        <taxon>Basidiomycota</taxon>
        <taxon>Agaricomycotina</taxon>
        <taxon>Agaricomycetes</taxon>
        <taxon>Agaricomycetidae</taxon>
        <taxon>Boletales</taxon>
        <taxon>Paxilineae</taxon>
        <taxon>Paxillaceae</taxon>
        <taxon>Paxillus</taxon>
    </lineage>
</organism>